<dbReference type="PANTHER" id="PTHR24223:SF443">
    <property type="entry name" value="MULTIDRUG-RESISTANCE LIKE PROTEIN 1, ISOFORM I"/>
    <property type="match status" value="1"/>
</dbReference>
<dbReference type="GO" id="GO:0005524">
    <property type="term" value="F:ATP binding"/>
    <property type="evidence" value="ECO:0007669"/>
    <property type="project" value="UniProtKB-KW"/>
</dbReference>
<keyword evidence="3" id="KW-0813">Transport</keyword>
<dbReference type="InterPro" id="IPR003593">
    <property type="entry name" value="AAA+_ATPase"/>
</dbReference>
<dbReference type="InterPro" id="IPR036640">
    <property type="entry name" value="ABC1_TM_sf"/>
</dbReference>
<feature type="transmembrane region" description="Helical" evidence="11">
    <location>
        <begin position="679"/>
        <end position="702"/>
    </location>
</feature>
<feature type="compositionally biased region" description="Acidic residues" evidence="10">
    <location>
        <begin position="646"/>
        <end position="655"/>
    </location>
</feature>
<name>A0ABW6LRT2_9ACTN</name>
<evidence type="ECO:0000256" key="6">
    <source>
        <dbReference type="ARBA" id="ARBA00022741"/>
    </source>
</evidence>
<feature type="transmembrane region" description="Helical" evidence="11">
    <location>
        <begin position="905"/>
        <end position="922"/>
    </location>
</feature>
<evidence type="ECO:0000313" key="14">
    <source>
        <dbReference type="EMBL" id="MFE9230501.1"/>
    </source>
</evidence>
<keyword evidence="6" id="KW-0547">Nucleotide-binding</keyword>
<dbReference type="Pfam" id="PF00664">
    <property type="entry name" value="ABC_membrane"/>
    <property type="match status" value="2"/>
</dbReference>
<comment type="subcellular location">
    <subcellularLocation>
        <location evidence="2">Cell membrane</location>
        <topology evidence="2">Multi-pass membrane protein</topology>
    </subcellularLocation>
    <subcellularLocation>
        <location evidence="1">Vacuole membrane</location>
        <topology evidence="1">Multi-pass membrane protein</topology>
    </subcellularLocation>
</comment>
<keyword evidence="15" id="KW-1185">Reference proteome</keyword>
<keyword evidence="7 14" id="KW-0067">ATP-binding</keyword>
<dbReference type="Gene3D" id="1.20.1560.10">
    <property type="entry name" value="ABC transporter type 1, transmembrane domain"/>
    <property type="match status" value="2"/>
</dbReference>
<evidence type="ECO:0000256" key="4">
    <source>
        <dbReference type="ARBA" id="ARBA00022692"/>
    </source>
</evidence>
<dbReference type="RefSeq" id="WP_358289799.1">
    <property type="nucleotide sequence ID" value="NZ_JBEYGJ010000040.1"/>
</dbReference>
<dbReference type="CDD" id="cd03244">
    <property type="entry name" value="ABCC_MRP_domain2"/>
    <property type="match status" value="1"/>
</dbReference>
<dbReference type="SUPFAM" id="SSF90123">
    <property type="entry name" value="ABC transporter transmembrane region"/>
    <property type="match status" value="2"/>
</dbReference>
<feature type="domain" description="ABC transmembrane type-1" evidence="13">
    <location>
        <begin position="88"/>
        <end position="356"/>
    </location>
</feature>
<keyword evidence="4 11" id="KW-0812">Transmembrane</keyword>
<dbReference type="PROSITE" id="PS00211">
    <property type="entry name" value="ABC_TRANSPORTER_1"/>
    <property type="match status" value="1"/>
</dbReference>
<evidence type="ECO:0000256" key="7">
    <source>
        <dbReference type="ARBA" id="ARBA00022840"/>
    </source>
</evidence>
<dbReference type="SUPFAM" id="SSF52540">
    <property type="entry name" value="P-loop containing nucleoside triphosphate hydrolases"/>
    <property type="match status" value="2"/>
</dbReference>
<dbReference type="CDD" id="cd18580">
    <property type="entry name" value="ABC_6TM_ABCC_D2"/>
    <property type="match status" value="1"/>
</dbReference>
<dbReference type="EMBL" id="JBIAFP010000035">
    <property type="protein sequence ID" value="MFE9230501.1"/>
    <property type="molecule type" value="Genomic_DNA"/>
</dbReference>
<dbReference type="PANTHER" id="PTHR24223">
    <property type="entry name" value="ATP-BINDING CASSETTE SUB-FAMILY C"/>
    <property type="match status" value="1"/>
</dbReference>
<protein>
    <submittedName>
        <fullName evidence="14">ATP-binding cassette domain-containing protein</fullName>
    </submittedName>
</protein>
<dbReference type="InterPro" id="IPR044726">
    <property type="entry name" value="ABCC_6TM_D2"/>
</dbReference>
<keyword evidence="9 11" id="KW-0472">Membrane</keyword>
<comment type="caution">
    <text evidence="14">The sequence shown here is derived from an EMBL/GenBank/DDBJ whole genome shotgun (WGS) entry which is preliminary data.</text>
</comment>
<dbReference type="InterPro" id="IPR027417">
    <property type="entry name" value="P-loop_NTPase"/>
</dbReference>
<dbReference type="PROSITE" id="PS50929">
    <property type="entry name" value="ABC_TM1F"/>
    <property type="match status" value="2"/>
</dbReference>
<feature type="domain" description="ABC transmembrane type-1" evidence="13">
    <location>
        <begin position="682"/>
        <end position="957"/>
    </location>
</feature>
<evidence type="ECO:0000313" key="15">
    <source>
        <dbReference type="Proteomes" id="UP001601288"/>
    </source>
</evidence>
<dbReference type="Proteomes" id="UP001601288">
    <property type="component" value="Unassembled WGS sequence"/>
</dbReference>
<keyword evidence="5" id="KW-0677">Repeat</keyword>
<feature type="domain" description="ABC transporter" evidence="12">
    <location>
        <begin position="403"/>
        <end position="628"/>
    </location>
</feature>
<feature type="transmembrane region" description="Helical" evidence="11">
    <location>
        <begin position="87"/>
        <end position="108"/>
    </location>
</feature>
<dbReference type="InterPro" id="IPR011527">
    <property type="entry name" value="ABC1_TM_dom"/>
</dbReference>
<feature type="transmembrane region" description="Helical" evidence="11">
    <location>
        <begin position="311"/>
        <end position="333"/>
    </location>
</feature>
<organism evidence="14 15">
    <name type="scientific">Streptomyces massasporeus</name>
    <dbReference type="NCBI Taxonomy" id="67324"/>
    <lineage>
        <taxon>Bacteria</taxon>
        <taxon>Bacillati</taxon>
        <taxon>Actinomycetota</taxon>
        <taxon>Actinomycetes</taxon>
        <taxon>Kitasatosporales</taxon>
        <taxon>Streptomycetaceae</taxon>
        <taxon>Streptomyces</taxon>
    </lineage>
</organism>
<evidence type="ECO:0000256" key="2">
    <source>
        <dbReference type="ARBA" id="ARBA00004651"/>
    </source>
</evidence>
<dbReference type="Pfam" id="PF00005">
    <property type="entry name" value="ABC_tran"/>
    <property type="match status" value="2"/>
</dbReference>
<feature type="transmembrane region" description="Helical" evidence="11">
    <location>
        <begin position="714"/>
        <end position="730"/>
    </location>
</feature>
<evidence type="ECO:0000259" key="13">
    <source>
        <dbReference type="PROSITE" id="PS50929"/>
    </source>
</evidence>
<dbReference type="SMART" id="SM00382">
    <property type="entry name" value="AAA"/>
    <property type="match status" value="2"/>
</dbReference>
<evidence type="ECO:0000256" key="3">
    <source>
        <dbReference type="ARBA" id="ARBA00022448"/>
    </source>
</evidence>
<feature type="region of interest" description="Disordered" evidence="10">
    <location>
        <begin position="627"/>
        <end position="658"/>
    </location>
</feature>
<feature type="transmembrane region" description="Helical" evidence="11">
    <location>
        <begin position="213"/>
        <end position="239"/>
    </location>
</feature>
<dbReference type="InterPro" id="IPR044746">
    <property type="entry name" value="ABCC_6TM_D1"/>
</dbReference>
<sequence>MANTETLPSRPSAEGSAGLFSRVFIHWPASLVAIGSQRSLEPSDRLVPPTYDHLERVAPAFEQAWAQRRHQENGLRRALYDTYRRRFWLAALIFLGYQVCATLGPLFVRELIQWFEGGGSGMMSQGLLIAAALGLFHVADSLAHKHQWSEAWKTTHSINALLRTQILRKYLRMDRGARLGHPTGDVITLASRDSLKAGQLAFSHMAWAVPLGIAGSCAILCVLLGWAGLVGLAVLIGGLQLSNMANERLYAVEPEIRDANGVRIGLVGEYLGAMRTLRSHSWEDVAEQAVTRERAKLNGLLVGRQRRLATLYLVNAATPVLMVTATLVTYVALGHRLHAADVFAAIAVLSVLRSQLPELVRYFDLRNGWRVALGRISAFLDAPDADAPAVHDAATAQAPAGTVRLTGATFAWPGKDEQPTACLEDLDLRIAPGELVCVLGKVGSGKSALLGALAGTLRTLSGTAHTHGSIVYLPQRPWVMQASVADNIRCFTPHDPERYAAVLRATALDTDLATLPAGDATVLGERGTTLSGGQRQRIALARAAYEDADVYLVDDPTSAVDDAVATRIMNALFSEVLGGRTRIVATHRLDLARRADRVVVLDDGRVVAVGAFDDIQARMPELLPEAEADTAEHAPPEAADAAGEATEADTADEAAEPVRSGSVLRDTYRGYLRVLTPGALLFALVGLAVAGQGMLGASSFWLGHWTEHPDGSTALYAGVFAGIGLLTLVLDRTLFTFGFSRGVKAGKTLHNSMLTRVLRAPLSFFEKNSSGRVLTRFSADTETVDLELPEYTMDTLKIAVGMVVPLLMLAVTSPVTAIFTPVVLLVYLRWQRRTRSSTVEASRLAKQAKEPVIALLTEAIEGVASIEGREARVKGYEATFRSRAQAAHYADYTVNSLSRHFNLRLDLVGAVVLFGYAALLVVQGGIGAGYAGVGISFVYMLIETLAMSLMTVQMMDLALASYERVHDYTELAVESEAGVAAPEGWPSAGDIRFEDVTLRYAPNASAALDGVTFHAPAGRKTGIAGRTGSGKSSLFTALLRFTETERGRILIDGVDVSTLRLRDLRSRIEAIPQDPVLLPGTLRENLDPYHAFSDADLEAALEKVGLADKLLALPDGLAHPVTAGGAQLSTGERQLLCLARALLRRARIVLVDEATANLDAETDARIQRTFETELKGATVLVIAHRRDALLDADRVVRLDGGRVERVTEGDDTHAVTGAPA</sequence>
<evidence type="ECO:0000259" key="12">
    <source>
        <dbReference type="PROSITE" id="PS50893"/>
    </source>
</evidence>
<proteinExistence type="predicted"/>
<evidence type="ECO:0000256" key="5">
    <source>
        <dbReference type="ARBA" id="ARBA00022737"/>
    </source>
</evidence>
<dbReference type="InterPro" id="IPR003439">
    <property type="entry name" value="ABC_transporter-like_ATP-bd"/>
</dbReference>
<dbReference type="InterPro" id="IPR017871">
    <property type="entry name" value="ABC_transporter-like_CS"/>
</dbReference>
<evidence type="ECO:0000256" key="10">
    <source>
        <dbReference type="SAM" id="MobiDB-lite"/>
    </source>
</evidence>
<dbReference type="CDD" id="cd18579">
    <property type="entry name" value="ABC_6TM_ABCC_D1"/>
    <property type="match status" value="1"/>
</dbReference>
<evidence type="ECO:0000256" key="9">
    <source>
        <dbReference type="ARBA" id="ARBA00023136"/>
    </source>
</evidence>
<feature type="compositionally biased region" description="Low complexity" evidence="10">
    <location>
        <begin position="636"/>
        <end position="645"/>
    </location>
</feature>
<dbReference type="PROSITE" id="PS50893">
    <property type="entry name" value="ABC_TRANSPORTER_2"/>
    <property type="match status" value="2"/>
</dbReference>
<evidence type="ECO:0000256" key="8">
    <source>
        <dbReference type="ARBA" id="ARBA00022989"/>
    </source>
</evidence>
<feature type="transmembrane region" description="Helical" evidence="11">
    <location>
        <begin position="798"/>
        <end position="828"/>
    </location>
</feature>
<dbReference type="Gene3D" id="3.40.50.300">
    <property type="entry name" value="P-loop containing nucleotide triphosphate hydrolases"/>
    <property type="match status" value="2"/>
</dbReference>
<keyword evidence="8 11" id="KW-1133">Transmembrane helix</keyword>
<evidence type="ECO:0000256" key="11">
    <source>
        <dbReference type="SAM" id="Phobius"/>
    </source>
</evidence>
<feature type="transmembrane region" description="Helical" evidence="11">
    <location>
        <begin position="928"/>
        <end position="952"/>
    </location>
</feature>
<feature type="domain" description="ABC transporter" evidence="12">
    <location>
        <begin position="991"/>
        <end position="1220"/>
    </location>
</feature>
<reference evidence="14 15" key="1">
    <citation type="submission" date="2024-10" db="EMBL/GenBank/DDBJ databases">
        <title>The Natural Products Discovery Center: Release of the First 8490 Sequenced Strains for Exploring Actinobacteria Biosynthetic Diversity.</title>
        <authorList>
            <person name="Kalkreuter E."/>
            <person name="Kautsar S.A."/>
            <person name="Yang D."/>
            <person name="Bader C.D."/>
            <person name="Teijaro C.N."/>
            <person name="Fluegel L."/>
            <person name="Davis C.M."/>
            <person name="Simpson J.R."/>
            <person name="Lauterbach L."/>
            <person name="Steele A.D."/>
            <person name="Gui C."/>
            <person name="Meng S."/>
            <person name="Li G."/>
            <person name="Viehrig K."/>
            <person name="Ye F."/>
            <person name="Su P."/>
            <person name="Kiefer A.F."/>
            <person name="Nichols A."/>
            <person name="Cepeda A.J."/>
            <person name="Yan W."/>
            <person name="Fan B."/>
            <person name="Jiang Y."/>
            <person name="Adhikari A."/>
            <person name="Zheng C.-J."/>
            <person name="Schuster L."/>
            <person name="Cowan T.M."/>
            <person name="Smanski M.J."/>
            <person name="Chevrette M.G."/>
            <person name="De Carvalho L.P.S."/>
            <person name="Shen B."/>
        </authorList>
    </citation>
    <scope>NUCLEOTIDE SEQUENCE [LARGE SCALE GENOMIC DNA]</scope>
    <source>
        <strain evidence="14 15">NPDC007066</strain>
    </source>
</reference>
<gene>
    <name evidence="14" type="ORF">ACFYM3_39160</name>
</gene>
<dbReference type="InterPro" id="IPR050173">
    <property type="entry name" value="ABC_transporter_C-like"/>
</dbReference>
<evidence type="ECO:0000256" key="1">
    <source>
        <dbReference type="ARBA" id="ARBA00004128"/>
    </source>
</evidence>
<accession>A0ABW6LRT2</accession>
<dbReference type="CDD" id="cd03250">
    <property type="entry name" value="ABCC_MRP_domain1"/>
    <property type="match status" value="1"/>
</dbReference>